<dbReference type="Proteomes" id="UP000264072">
    <property type="component" value="Unassembled WGS sequence"/>
</dbReference>
<accession>A0A351JTN1</accession>
<evidence type="ECO:0000313" key="1">
    <source>
        <dbReference type="EMBL" id="HAZ29651.1"/>
    </source>
</evidence>
<dbReference type="EMBL" id="DNHX01000028">
    <property type="protein sequence ID" value="HAZ29651.1"/>
    <property type="molecule type" value="Genomic_DNA"/>
</dbReference>
<gene>
    <name evidence="1" type="ORF">DCY43_02790</name>
</gene>
<name>A0A351JTN1_UNCKA</name>
<proteinExistence type="predicted"/>
<comment type="caution">
    <text evidence="1">The sequence shown here is derived from an EMBL/GenBank/DDBJ whole genome shotgun (WGS) entry which is preliminary data.</text>
</comment>
<dbReference type="AlphaFoldDB" id="A0A351JTN1"/>
<protein>
    <submittedName>
        <fullName evidence="1">Uncharacterized protein</fullName>
    </submittedName>
</protein>
<reference evidence="1 2" key="1">
    <citation type="journal article" date="2018" name="Nat. Biotechnol.">
        <title>A standardized bacterial taxonomy based on genome phylogeny substantially revises the tree of life.</title>
        <authorList>
            <person name="Parks D.H."/>
            <person name="Chuvochina M."/>
            <person name="Waite D.W."/>
            <person name="Rinke C."/>
            <person name="Skarshewski A."/>
            <person name="Chaumeil P.A."/>
            <person name="Hugenholtz P."/>
        </authorList>
    </citation>
    <scope>NUCLEOTIDE SEQUENCE [LARGE SCALE GENOMIC DNA]</scope>
    <source>
        <strain evidence="1">UBA10185</strain>
    </source>
</reference>
<feature type="non-terminal residue" evidence="1">
    <location>
        <position position="1"/>
    </location>
</feature>
<organism evidence="1 2">
    <name type="scientific">candidate division WWE3 bacterium</name>
    <dbReference type="NCBI Taxonomy" id="2053526"/>
    <lineage>
        <taxon>Bacteria</taxon>
        <taxon>Katanobacteria</taxon>
    </lineage>
</organism>
<sequence length="140" mass="16703">IYFNGYRPLETRNQNQYSILPACINFMYPNGNIKDVPPKERFRSDIACCLATTHHLLLTQGYSIDKIFETIRTYANKYVFIEFMPKGLYSKKYGSQKAPDWYTTEWFRMNFMKYFVLRGEIKLNEIRYLFWGGVLTNKTS</sequence>
<evidence type="ECO:0000313" key="2">
    <source>
        <dbReference type="Proteomes" id="UP000264072"/>
    </source>
</evidence>